<protein>
    <submittedName>
        <fullName evidence="1">Uncharacterized protein</fullName>
    </submittedName>
</protein>
<dbReference type="OMA" id="GISCATI"/>
<proteinExistence type="predicted"/>
<dbReference type="Proteomes" id="UP000007754">
    <property type="component" value="Chromosome 3"/>
</dbReference>
<reference evidence="1" key="2">
    <citation type="submission" date="2025-08" db="UniProtKB">
        <authorList>
            <consortium name="Ensembl"/>
        </authorList>
    </citation>
    <scope>IDENTIFICATION</scope>
</reference>
<name>A0A674HU04_TAEGU</name>
<dbReference type="Ensembl" id="ENSTGUT00000034369.1">
    <property type="protein sequence ID" value="ENSTGUP00000038495.1"/>
    <property type="gene ID" value="ENSTGUG00000020667.1"/>
</dbReference>
<accession>A0A674HU04</accession>
<dbReference type="InParanoid" id="A0A674HU04"/>
<evidence type="ECO:0000313" key="2">
    <source>
        <dbReference type="Proteomes" id="UP000007754"/>
    </source>
</evidence>
<organism evidence="1 2">
    <name type="scientific">Taeniopygia guttata</name>
    <name type="common">Zebra finch</name>
    <name type="synonym">Poephila guttata</name>
    <dbReference type="NCBI Taxonomy" id="59729"/>
    <lineage>
        <taxon>Eukaryota</taxon>
        <taxon>Metazoa</taxon>
        <taxon>Chordata</taxon>
        <taxon>Craniata</taxon>
        <taxon>Vertebrata</taxon>
        <taxon>Euteleostomi</taxon>
        <taxon>Archelosauria</taxon>
        <taxon>Archosauria</taxon>
        <taxon>Dinosauria</taxon>
        <taxon>Saurischia</taxon>
        <taxon>Theropoda</taxon>
        <taxon>Coelurosauria</taxon>
        <taxon>Aves</taxon>
        <taxon>Neognathae</taxon>
        <taxon>Neoaves</taxon>
        <taxon>Telluraves</taxon>
        <taxon>Australaves</taxon>
        <taxon>Passeriformes</taxon>
        <taxon>Passeroidea</taxon>
        <taxon>Estrildidae</taxon>
        <taxon>Estrildinae</taxon>
        <taxon>Taeniopygia</taxon>
    </lineage>
</organism>
<reference evidence="1 2" key="1">
    <citation type="journal article" date="2010" name="Nature">
        <title>The genome of a songbird.</title>
        <authorList>
            <person name="Warren W.C."/>
            <person name="Clayton D.F."/>
            <person name="Ellegren H."/>
            <person name="Arnold A.P."/>
            <person name="Hillier L.W."/>
            <person name="Kunstner A."/>
            <person name="Searle S."/>
            <person name="White S."/>
            <person name="Vilella A.J."/>
            <person name="Fairley S."/>
            <person name="Heger A."/>
            <person name="Kong L."/>
            <person name="Ponting C.P."/>
            <person name="Jarvis E.D."/>
            <person name="Mello C.V."/>
            <person name="Minx P."/>
            <person name="Lovell P."/>
            <person name="Velho T.A."/>
            <person name="Ferris M."/>
            <person name="Balakrishnan C.N."/>
            <person name="Sinha S."/>
            <person name="Blatti C."/>
            <person name="London S.E."/>
            <person name="Li Y."/>
            <person name="Lin Y.C."/>
            <person name="George J."/>
            <person name="Sweedler J."/>
            <person name="Southey B."/>
            <person name="Gunaratne P."/>
            <person name="Watson M."/>
            <person name="Nam K."/>
            <person name="Backstrom N."/>
            <person name="Smeds L."/>
            <person name="Nabholz B."/>
            <person name="Itoh Y."/>
            <person name="Whitney O."/>
            <person name="Pfenning A.R."/>
            <person name="Howard J."/>
            <person name="Volker M."/>
            <person name="Skinner B.M."/>
            <person name="Griffin D.K."/>
            <person name="Ye L."/>
            <person name="McLaren W.M."/>
            <person name="Flicek P."/>
            <person name="Quesada V."/>
            <person name="Velasco G."/>
            <person name="Lopez-Otin C."/>
            <person name="Puente X.S."/>
            <person name="Olender T."/>
            <person name="Lancet D."/>
            <person name="Smit A.F."/>
            <person name="Hubley R."/>
            <person name="Konkel M.K."/>
            <person name="Walker J.A."/>
            <person name="Batzer M.A."/>
            <person name="Gu W."/>
            <person name="Pollock D.D."/>
            <person name="Chen L."/>
            <person name="Cheng Z."/>
            <person name="Eichler E.E."/>
            <person name="Stapley J."/>
            <person name="Slate J."/>
            <person name="Ekblom R."/>
            <person name="Birkhead T."/>
            <person name="Burke T."/>
            <person name="Burt D."/>
            <person name="Scharff C."/>
            <person name="Adam I."/>
            <person name="Richard H."/>
            <person name="Sultan M."/>
            <person name="Soldatov A."/>
            <person name="Lehrach H."/>
            <person name="Edwards S.V."/>
            <person name="Yang S.P."/>
            <person name="Li X."/>
            <person name="Graves T."/>
            <person name="Fulton L."/>
            <person name="Nelson J."/>
            <person name="Chinwalla A."/>
            <person name="Hou S."/>
            <person name="Mardis E.R."/>
            <person name="Wilson R.K."/>
        </authorList>
    </citation>
    <scope>NUCLEOTIDE SEQUENCE [LARGE SCALE GENOMIC DNA]</scope>
</reference>
<dbReference type="GeneTree" id="ENSGT01130000278468"/>
<reference evidence="1" key="3">
    <citation type="submission" date="2025-09" db="UniProtKB">
        <authorList>
            <consortium name="Ensembl"/>
        </authorList>
    </citation>
    <scope>IDENTIFICATION</scope>
</reference>
<keyword evidence="2" id="KW-1185">Reference proteome</keyword>
<dbReference type="AlphaFoldDB" id="A0A674HU04"/>
<evidence type="ECO:0000313" key="1">
    <source>
        <dbReference type="Ensembl" id="ENSTGUP00000038495.1"/>
    </source>
</evidence>
<sequence>MFPALIPPHSYFREFQNSRIPAQNSQFFQDCGISCATISPGLDPGISPGLDPGISPGLDPGISPFPSPGLDPGISPSLDPGISPFPSPGLNPGISPGLDPGISPGLDPGISPGLDPGISPGLDPGISPGLDPGISPFPSPGLDPGISPGLGADLFRIKIPAGLEFSISKETAGKAADRGETAGISALPGYQRNPGGIPSSERRQKIIWKLMGKRIVEFWNPGGIPSSD</sequence>